<dbReference type="GO" id="GO:0006400">
    <property type="term" value="P:tRNA modification"/>
    <property type="evidence" value="ECO:0007669"/>
    <property type="project" value="TreeGrafter"/>
</dbReference>
<reference evidence="14 15" key="1">
    <citation type="submission" date="2020-04" db="EMBL/GenBank/DDBJ databases">
        <title>Description of novel Gluconacetobacter.</title>
        <authorList>
            <person name="Sombolestani A."/>
        </authorList>
    </citation>
    <scope>NUCLEOTIDE SEQUENCE [LARGE SCALE GENOMIC DNA]</scope>
    <source>
        <strain evidence="14 15">LMG 19747</strain>
    </source>
</reference>
<dbReference type="GO" id="GO:0005524">
    <property type="term" value="F:ATP binding"/>
    <property type="evidence" value="ECO:0007669"/>
    <property type="project" value="UniProtKB-UniRule"/>
</dbReference>
<evidence type="ECO:0000256" key="1">
    <source>
        <dbReference type="ARBA" id="ARBA00001946"/>
    </source>
</evidence>
<comment type="subunit">
    <text evidence="10">Monomer.</text>
</comment>
<feature type="region of interest" description="Interaction with substrate tRNA" evidence="10">
    <location>
        <begin position="42"/>
        <end position="45"/>
    </location>
</feature>
<organism evidence="14 15">
    <name type="scientific">Gluconacetobacter sacchari</name>
    <dbReference type="NCBI Taxonomy" id="92759"/>
    <lineage>
        <taxon>Bacteria</taxon>
        <taxon>Pseudomonadati</taxon>
        <taxon>Pseudomonadota</taxon>
        <taxon>Alphaproteobacteria</taxon>
        <taxon>Acetobacterales</taxon>
        <taxon>Acetobacteraceae</taxon>
        <taxon>Gluconacetobacter</taxon>
    </lineage>
</organism>
<comment type="similarity">
    <text evidence="3 10 13">Belongs to the IPP transferase family.</text>
</comment>
<evidence type="ECO:0000256" key="10">
    <source>
        <dbReference type="HAMAP-Rule" id="MF_00185"/>
    </source>
</evidence>
<evidence type="ECO:0000256" key="13">
    <source>
        <dbReference type="RuleBase" id="RU003785"/>
    </source>
</evidence>
<dbReference type="HAMAP" id="MF_00185">
    <property type="entry name" value="IPP_trans"/>
    <property type="match status" value="1"/>
</dbReference>
<evidence type="ECO:0000256" key="9">
    <source>
        <dbReference type="ARBA" id="ARBA00049563"/>
    </source>
</evidence>
<evidence type="ECO:0000256" key="12">
    <source>
        <dbReference type="RuleBase" id="RU003784"/>
    </source>
</evidence>
<evidence type="ECO:0000256" key="8">
    <source>
        <dbReference type="ARBA" id="ARBA00022842"/>
    </source>
</evidence>
<dbReference type="RefSeq" id="WP_182998081.1">
    <property type="nucleotide sequence ID" value="NZ_JABEQJ010000018.1"/>
</dbReference>
<feature type="site" description="Interaction with substrate tRNA" evidence="10">
    <location>
        <position position="130"/>
    </location>
</feature>
<evidence type="ECO:0000256" key="4">
    <source>
        <dbReference type="ARBA" id="ARBA00022679"/>
    </source>
</evidence>
<comment type="caution">
    <text evidence="10">Lacks conserved residue(s) required for the propagation of feature annotation.</text>
</comment>
<evidence type="ECO:0000313" key="15">
    <source>
        <dbReference type="Proteomes" id="UP000589085"/>
    </source>
</evidence>
<feature type="binding site" evidence="10">
    <location>
        <begin position="17"/>
        <end position="24"/>
    </location>
    <ligand>
        <name>ATP</name>
        <dbReference type="ChEBI" id="CHEBI:30616"/>
    </ligand>
</feature>
<protein>
    <recommendedName>
        <fullName evidence="10">tRNA dimethylallyltransferase</fullName>
        <ecNumber evidence="10">2.5.1.75</ecNumber>
    </recommendedName>
    <alternativeName>
        <fullName evidence="10">Dimethylallyl diphosphate:tRNA dimethylallyltransferase</fullName>
        <shortName evidence="10">DMAPP:tRNA dimethylallyltransferase</shortName>
        <shortName evidence="10">DMATase</shortName>
    </alternativeName>
    <alternativeName>
        <fullName evidence="10">Isopentenyl-diphosphate:tRNA isopentenyltransferase</fullName>
        <shortName evidence="10">IPP transferase</shortName>
        <shortName evidence="10">IPPT</shortName>
        <shortName evidence="10">IPTase</shortName>
    </alternativeName>
</protein>
<dbReference type="SUPFAM" id="SSF52540">
    <property type="entry name" value="P-loop containing nucleoside triphosphate hydrolases"/>
    <property type="match status" value="2"/>
</dbReference>
<proteinExistence type="inferred from homology"/>
<evidence type="ECO:0000256" key="6">
    <source>
        <dbReference type="ARBA" id="ARBA00022741"/>
    </source>
</evidence>
<keyword evidence="8 10" id="KW-0460">Magnesium</keyword>
<feature type="region of interest" description="Interaction with substrate tRNA" evidence="10">
    <location>
        <begin position="166"/>
        <end position="170"/>
    </location>
</feature>
<name>A0A7W4IE84_9PROT</name>
<gene>
    <name evidence="10 14" type="primary">miaA</name>
    <name evidence="14" type="ORF">HLH48_13870</name>
</gene>
<dbReference type="GO" id="GO:0052381">
    <property type="term" value="F:tRNA dimethylallyltransferase activity"/>
    <property type="evidence" value="ECO:0007669"/>
    <property type="project" value="UniProtKB-UniRule"/>
</dbReference>
<evidence type="ECO:0000313" key="14">
    <source>
        <dbReference type="EMBL" id="MBB2161244.1"/>
    </source>
</evidence>
<dbReference type="EC" id="2.5.1.75" evidence="10"/>
<keyword evidence="7 10" id="KW-0067">ATP-binding</keyword>
<evidence type="ECO:0000256" key="11">
    <source>
        <dbReference type="RuleBase" id="RU003783"/>
    </source>
</evidence>
<dbReference type="Pfam" id="PF01715">
    <property type="entry name" value="IPPT"/>
    <property type="match status" value="1"/>
</dbReference>
<feature type="binding site" evidence="10">
    <location>
        <begin position="19"/>
        <end position="24"/>
    </location>
    <ligand>
        <name>substrate</name>
    </ligand>
</feature>
<dbReference type="PANTHER" id="PTHR11088:SF60">
    <property type="entry name" value="TRNA DIMETHYLALLYLTRANSFERASE"/>
    <property type="match status" value="1"/>
</dbReference>
<comment type="catalytic activity">
    <reaction evidence="9 10 11">
        <text>adenosine(37) in tRNA + dimethylallyl diphosphate = N(6)-dimethylallyladenosine(37) in tRNA + diphosphate</text>
        <dbReference type="Rhea" id="RHEA:26482"/>
        <dbReference type="Rhea" id="RHEA-COMP:10162"/>
        <dbReference type="Rhea" id="RHEA-COMP:10375"/>
        <dbReference type="ChEBI" id="CHEBI:33019"/>
        <dbReference type="ChEBI" id="CHEBI:57623"/>
        <dbReference type="ChEBI" id="CHEBI:74411"/>
        <dbReference type="ChEBI" id="CHEBI:74415"/>
        <dbReference type="EC" id="2.5.1.75"/>
    </reaction>
</comment>
<dbReference type="Gene3D" id="3.40.50.300">
    <property type="entry name" value="P-loop containing nucleotide triphosphate hydrolases"/>
    <property type="match status" value="1"/>
</dbReference>
<accession>A0A7W4IE84</accession>
<comment type="cofactor">
    <cofactor evidence="1 10">
        <name>Mg(2+)</name>
        <dbReference type="ChEBI" id="CHEBI:18420"/>
    </cofactor>
</comment>
<evidence type="ECO:0000256" key="2">
    <source>
        <dbReference type="ARBA" id="ARBA00003213"/>
    </source>
</evidence>
<dbReference type="Gene3D" id="1.10.20.140">
    <property type="match status" value="1"/>
</dbReference>
<dbReference type="InterPro" id="IPR018022">
    <property type="entry name" value="IPT"/>
</dbReference>
<dbReference type="Proteomes" id="UP000589085">
    <property type="component" value="Unassembled WGS sequence"/>
</dbReference>
<evidence type="ECO:0000256" key="5">
    <source>
        <dbReference type="ARBA" id="ARBA00022694"/>
    </source>
</evidence>
<dbReference type="InterPro" id="IPR039657">
    <property type="entry name" value="Dimethylallyltransferase"/>
</dbReference>
<keyword evidence="6 10" id="KW-0547">Nucleotide-binding</keyword>
<comment type="caution">
    <text evidence="14">The sequence shown here is derived from an EMBL/GenBank/DDBJ whole genome shotgun (WGS) entry which is preliminary data.</text>
</comment>
<dbReference type="NCBIfam" id="TIGR00174">
    <property type="entry name" value="miaA"/>
    <property type="match status" value="1"/>
</dbReference>
<sequence length="332" mass="35846">MTQAVDPSRRPVVVIAGPTCSGKSALALAVARAVGGVIVNADSMQVYRELRILTARPGPDDEDAVPHRLYGVLPAAQAGSVAWWRGRAIGEIEVAWAGGKVPVLCGGTGMYLRALTDGLTDIPDPGADARAEARRLVEEEGSPALHARLAAVDPESAATLRPSDGQRVARAWEVWSGTGHGMAHWRREATLPPLACHRVAVRLEPPRDMLRAAIARRFAAMLEAGALEEVRALLARDLSPALPAMRAHGVPELAAHLRGELALDEAARRAVLATGRYTRRQTTWFAHHDLAEAVDTRVSDARFGTDTQQMERNYADLISFILKRIDAGRQFP</sequence>
<evidence type="ECO:0000256" key="7">
    <source>
        <dbReference type="ARBA" id="ARBA00022840"/>
    </source>
</evidence>
<dbReference type="InterPro" id="IPR027417">
    <property type="entry name" value="P-loop_NTPase"/>
</dbReference>
<comment type="function">
    <text evidence="2 10 12">Catalyzes the transfer of a dimethylallyl group onto the adenine at position 37 in tRNAs that read codons beginning with uridine, leading to the formation of N6-(dimethylallyl)adenosine (i(6)A).</text>
</comment>
<keyword evidence="5 10" id="KW-0819">tRNA processing</keyword>
<dbReference type="AlphaFoldDB" id="A0A7W4IE84"/>
<feature type="site" description="Interaction with substrate tRNA" evidence="10">
    <location>
        <position position="108"/>
    </location>
</feature>
<keyword evidence="4 10" id="KW-0808">Transferase</keyword>
<evidence type="ECO:0000256" key="3">
    <source>
        <dbReference type="ARBA" id="ARBA00005842"/>
    </source>
</evidence>
<dbReference type="EMBL" id="JABEQJ010000018">
    <property type="protein sequence ID" value="MBB2161244.1"/>
    <property type="molecule type" value="Genomic_DNA"/>
</dbReference>
<dbReference type="PANTHER" id="PTHR11088">
    <property type="entry name" value="TRNA DIMETHYLALLYLTRANSFERASE"/>
    <property type="match status" value="1"/>
</dbReference>